<dbReference type="Gene3D" id="3.30.413.10">
    <property type="entry name" value="Sulfite Reductase Hemoprotein, domain 1"/>
    <property type="match status" value="2"/>
</dbReference>
<dbReference type="InterPro" id="IPR005117">
    <property type="entry name" value="NiRdtase/SiRdtase_haem-b_fer"/>
</dbReference>
<dbReference type="InterPro" id="IPR036136">
    <property type="entry name" value="Nit/Sulf_reduc_fer-like_dom_sf"/>
</dbReference>
<proteinExistence type="predicted"/>
<dbReference type="OrthoDB" id="105450at2"/>
<dbReference type="Proteomes" id="UP000054011">
    <property type="component" value="Unassembled WGS sequence"/>
</dbReference>
<dbReference type="AlphaFoldDB" id="A0A117IUU7"/>
<dbReference type="STRING" id="936756.ATE80_24135"/>
<name>A0A117IUU7_9ACTN</name>
<keyword evidence="6" id="KW-0411">Iron-sulfur</keyword>
<evidence type="ECO:0000256" key="7">
    <source>
        <dbReference type="SAM" id="MobiDB-lite"/>
    </source>
</evidence>
<keyword evidence="10" id="KW-1185">Reference proteome</keyword>
<keyword evidence="1" id="KW-0004">4Fe-4S</keyword>
<gene>
    <name evidence="9" type="ORF">ATE80_24135</name>
</gene>
<accession>A0A117IUU7</accession>
<evidence type="ECO:0000313" key="9">
    <source>
        <dbReference type="EMBL" id="KUH36335.1"/>
    </source>
</evidence>
<dbReference type="SUPFAM" id="SSF55124">
    <property type="entry name" value="Nitrite/Sulfite reductase N-terminal domain-like"/>
    <property type="match status" value="2"/>
</dbReference>
<keyword evidence="3" id="KW-0479">Metal-binding</keyword>
<dbReference type="Pfam" id="PF03460">
    <property type="entry name" value="NIR_SIR_ferr"/>
    <property type="match status" value="1"/>
</dbReference>
<evidence type="ECO:0000256" key="1">
    <source>
        <dbReference type="ARBA" id="ARBA00022485"/>
    </source>
</evidence>
<dbReference type="SUPFAM" id="SSF56014">
    <property type="entry name" value="Nitrite and sulphite reductase 4Fe-4S domain-like"/>
    <property type="match status" value="2"/>
</dbReference>
<dbReference type="GO" id="GO:0016491">
    <property type="term" value="F:oxidoreductase activity"/>
    <property type="evidence" value="ECO:0007669"/>
    <property type="project" value="UniProtKB-KW"/>
</dbReference>
<organism evidence="9 10">
    <name type="scientific">Streptomyces kanasensis</name>
    <dbReference type="NCBI Taxonomy" id="936756"/>
    <lineage>
        <taxon>Bacteria</taxon>
        <taxon>Bacillati</taxon>
        <taxon>Actinomycetota</taxon>
        <taxon>Actinomycetes</taxon>
        <taxon>Kitasatosporales</taxon>
        <taxon>Streptomycetaceae</taxon>
        <taxon>Streptomyces</taxon>
    </lineage>
</organism>
<evidence type="ECO:0000256" key="2">
    <source>
        <dbReference type="ARBA" id="ARBA00022617"/>
    </source>
</evidence>
<feature type="region of interest" description="Disordered" evidence="7">
    <location>
        <begin position="456"/>
        <end position="478"/>
    </location>
</feature>
<reference evidence="9 10" key="1">
    <citation type="submission" date="2015-11" db="EMBL/GenBank/DDBJ databases">
        <title>Genome-wide analysis reveals the secondary metabolome in Streptomyces kanasensis ZX01.</title>
        <authorList>
            <person name="Zhang G."/>
            <person name="Han L."/>
            <person name="Feng J."/>
            <person name="Zhang X."/>
        </authorList>
    </citation>
    <scope>NUCLEOTIDE SEQUENCE [LARGE SCALE GENOMIC DNA]</scope>
    <source>
        <strain evidence="9 10">ZX01</strain>
    </source>
</reference>
<evidence type="ECO:0000256" key="4">
    <source>
        <dbReference type="ARBA" id="ARBA00023002"/>
    </source>
</evidence>
<dbReference type="GO" id="GO:0051539">
    <property type="term" value="F:4 iron, 4 sulfur cluster binding"/>
    <property type="evidence" value="ECO:0007669"/>
    <property type="project" value="UniProtKB-KW"/>
</dbReference>
<dbReference type="EMBL" id="LNSV01000081">
    <property type="protein sequence ID" value="KUH36335.1"/>
    <property type="molecule type" value="Genomic_DNA"/>
</dbReference>
<evidence type="ECO:0000256" key="6">
    <source>
        <dbReference type="ARBA" id="ARBA00023014"/>
    </source>
</evidence>
<sequence length="478" mass="47400">MLAAMPPSSSKPRNGGETHIPERVRDRGDACPGALRLHRADDGGLARLRLPVGVLTSHQITALADAADRLGDGHLGVTSRGNLDLRGLPDDCGLALAELLDAAGLLPSAAHERIRNMVVSPLAGLDGRGHADAQAWARELDALLCAEAWTTALSGRFLFAVDDGRGDVAGLGADVTLLAEPDGRAVLRVGDAGGAAAVGGAVGGGGTAEGGGGTAAAGGATAGGAVGGTWRVAGADAPRAALAVARAFLAVAREAGTGAWRVAELPADCGLGTAVTRHLADAGVVAWPEAAWPAPGTATGATGAIAGTGTGTATDAAPEPGVVGEGGAVSVVAPLGRVTTAQFRALDPGPAGEVRVTPWRGFVVTGLPGRAAAVERLAALEAAGYLVRAGSPWLSVSACTGRPGCGKALADVRADARPLEHGLPVHWSGCARRCGHPQGDWVDALATSDGTYEITVRTAPGTRPPAPAASPTDTTHNT</sequence>
<feature type="compositionally biased region" description="Basic and acidic residues" evidence="7">
    <location>
        <begin position="14"/>
        <end position="29"/>
    </location>
</feature>
<feature type="compositionally biased region" description="Low complexity" evidence="7">
    <location>
        <begin position="469"/>
        <end position="478"/>
    </location>
</feature>
<keyword evidence="5" id="KW-0408">Iron</keyword>
<dbReference type="InterPro" id="IPR051329">
    <property type="entry name" value="NIR_SIR_4Fe-4S"/>
</dbReference>
<dbReference type="RefSeq" id="WP_058944372.1">
    <property type="nucleotide sequence ID" value="NZ_LNSV01000081.1"/>
</dbReference>
<dbReference type="PANTHER" id="PTHR32439">
    <property type="entry name" value="FERREDOXIN--NITRITE REDUCTASE, CHLOROPLASTIC"/>
    <property type="match status" value="1"/>
</dbReference>
<protein>
    <submittedName>
        <fullName evidence="9">Cobalamin biosynthesis protein CobG</fullName>
    </submittedName>
</protein>
<feature type="domain" description="Nitrite/Sulfite reductase ferredoxin-like" evidence="8">
    <location>
        <begin position="45"/>
        <end position="91"/>
    </location>
</feature>
<dbReference type="PANTHER" id="PTHR32439:SF9">
    <property type="entry name" value="BLR3264 PROTEIN"/>
    <property type="match status" value="1"/>
</dbReference>
<evidence type="ECO:0000256" key="5">
    <source>
        <dbReference type="ARBA" id="ARBA00023004"/>
    </source>
</evidence>
<evidence type="ECO:0000259" key="8">
    <source>
        <dbReference type="Pfam" id="PF03460"/>
    </source>
</evidence>
<evidence type="ECO:0000256" key="3">
    <source>
        <dbReference type="ARBA" id="ARBA00022723"/>
    </source>
</evidence>
<dbReference type="InterPro" id="IPR045854">
    <property type="entry name" value="NO2/SO3_Rdtase_4Fe4S_sf"/>
</dbReference>
<dbReference type="Gene3D" id="3.90.480.10">
    <property type="entry name" value="Sulfite Reductase Hemoprotein,Domain 2"/>
    <property type="match status" value="1"/>
</dbReference>
<comment type="caution">
    <text evidence="9">The sequence shown here is derived from an EMBL/GenBank/DDBJ whole genome shotgun (WGS) entry which is preliminary data.</text>
</comment>
<feature type="region of interest" description="Disordered" evidence="7">
    <location>
        <begin position="1"/>
        <end position="29"/>
    </location>
</feature>
<keyword evidence="2" id="KW-0349">Heme</keyword>
<evidence type="ECO:0000313" key="10">
    <source>
        <dbReference type="Proteomes" id="UP000054011"/>
    </source>
</evidence>
<keyword evidence="4" id="KW-0560">Oxidoreductase</keyword>
<dbReference type="GO" id="GO:0046872">
    <property type="term" value="F:metal ion binding"/>
    <property type="evidence" value="ECO:0007669"/>
    <property type="project" value="UniProtKB-KW"/>
</dbReference>